<keyword evidence="8" id="KW-1185">Reference proteome</keyword>
<evidence type="ECO:0000256" key="3">
    <source>
        <dbReference type="ARBA" id="ARBA00022679"/>
    </source>
</evidence>
<dbReference type="AlphaFoldDB" id="A0A0E3V6D8"/>
<dbReference type="InterPro" id="IPR011639">
    <property type="entry name" value="MethylTrfase_TaqI-like_dom"/>
</dbReference>
<dbReference type="GO" id="GO:0006304">
    <property type="term" value="P:DNA modification"/>
    <property type="evidence" value="ECO:0007669"/>
    <property type="project" value="InterPro"/>
</dbReference>
<dbReference type="PATRIC" id="fig|1379870.5.peg.1866"/>
<proteinExistence type="predicted"/>
<accession>A0A0E3V6D8</accession>
<keyword evidence="3" id="KW-0808">Transferase</keyword>
<dbReference type="GO" id="GO:0003676">
    <property type="term" value="F:nucleic acid binding"/>
    <property type="evidence" value="ECO:0007669"/>
    <property type="project" value="InterPro"/>
</dbReference>
<evidence type="ECO:0000313" key="8">
    <source>
        <dbReference type="Proteomes" id="UP000033054"/>
    </source>
</evidence>
<evidence type="ECO:0000313" key="7">
    <source>
        <dbReference type="EMBL" id="AKD54942.1"/>
    </source>
</evidence>
<reference evidence="7 8" key="1">
    <citation type="journal article" date="2014" name="Curr. Microbiol.">
        <title>Spirosoma radiotolerans sp. nov., a gamma-radiation-resistant bacterium isolated from gamma ray-irradiated soil.</title>
        <authorList>
            <person name="Lee J.J."/>
            <person name="Srinivasan S."/>
            <person name="Lim S."/>
            <person name="Joe M."/>
            <person name="Im S."/>
            <person name="Bae S.I."/>
            <person name="Park K.R."/>
            <person name="Han J.H."/>
            <person name="Park S.H."/>
            <person name="Joo B.M."/>
            <person name="Park S.J."/>
            <person name="Kim M.K."/>
        </authorList>
    </citation>
    <scope>NUCLEOTIDE SEQUENCE [LARGE SCALE GENOMIC DNA]</scope>
    <source>
        <strain evidence="7 8">DG5A</strain>
    </source>
</reference>
<evidence type="ECO:0000256" key="4">
    <source>
        <dbReference type="ARBA" id="ARBA00022691"/>
    </source>
</evidence>
<dbReference type="GO" id="GO:0032259">
    <property type="term" value="P:methylation"/>
    <property type="evidence" value="ECO:0007669"/>
    <property type="project" value="UniProtKB-KW"/>
</dbReference>
<dbReference type="InterPro" id="IPR050953">
    <property type="entry name" value="N4_N6_ade-DNA_methylase"/>
</dbReference>
<gene>
    <name evidence="7" type="ORF">SD10_08540</name>
</gene>
<dbReference type="Pfam" id="PF07669">
    <property type="entry name" value="Eco57I"/>
    <property type="match status" value="1"/>
</dbReference>
<dbReference type="STRING" id="1379870.SD10_08540"/>
<evidence type="ECO:0000259" key="6">
    <source>
        <dbReference type="Pfam" id="PF07669"/>
    </source>
</evidence>
<evidence type="ECO:0000256" key="1">
    <source>
        <dbReference type="ARBA" id="ARBA00011900"/>
    </source>
</evidence>
<dbReference type="PANTHER" id="PTHR33841:SF1">
    <property type="entry name" value="DNA METHYLTRANSFERASE A"/>
    <property type="match status" value="1"/>
</dbReference>
<dbReference type="SUPFAM" id="SSF53335">
    <property type="entry name" value="S-adenosyl-L-methionine-dependent methyltransferases"/>
    <property type="match status" value="1"/>
</dbReference>
<keyword evidence="4" id="KW-0949">S-adenosyl-L-methionine</keyword>
<dbReference type="EC" id="2.1.1.72" evidence="1"/>
<dbReference type="PROSITE" id="PS00092">
    <property type="entry name" value="N6_MTASE"/>
    <property type="match status" value="1"/>
</dbReference>
<evidence type="ECO:0000256" key="2">
    <source>
        <dbReference type="ARBA" id="ARBA00022603"/>
    </source>
</evidence>
<name>A0A0E3V6D8_9BACT</name>
<protein>
    <recommendedName>
        <fullName evidence="1">site-specific DNA-methyltransferase (adenine-specific)</fullName>
        <ecNumber evidence="1">2.1.1.72</ecNumber>
    </recommendedName>
</protein>
<dbReference type="REBASE" id="109623">
    <property type="entry name" value="M.SraDG5AORF8540P"/>
</dbReference>
<evidence type="ECO:0000256" key="5">
    <source>
        <dbReference type="ARBA" id="ARBA00047942"/>
    </source>
</evidence>
<feature type="domain" description="Type II methyltransferase M.TaqI-like" evidence="6">
    <location>
        <begin position="153"/>
        <end position="306"/>
    </location>
</feature>
<dbReference type="HOGENOM" id="CLU_030414_0_0_10"/>
<dbReference type="InterPro" id="IPR002052">
    <property type="entry name" value="DNA_methylase_N6_adenine_CS"/>
</dbReference>
<comment type="catalytic activity">
    <reaction evidence="5">
        <text>a 2'-deoxyadenosine in DNA + S-adenosyl-L-methionine = an N(6)-methyl-2'-deoxyadenosine in DNA + S-adenosyl-L-homocysteine + H(+)</text>
        <dbReference type="Rhea" id="RHEA:15197"/>
        <dbReference type="Rhea" id="RHEA-COMP:12418"/>
        <dbReference type="Rhea" id="RHEA-COMP:12419"/>
        <dbReference type="ChEBI" id="CHEBI:15378"/>
        <dbReference type="ChEBI" id="CHEBI:57856"/>
        <dbReference type="ChEBI" id="CHEBI:59789"/>
        <dbReference type="ChEBI" id="CHEBI:90615"/>
        <dbReference type="ChEBI" id="CHEBI:90616"/>
        <dbReference type="EC" id="2.1.1.72"/>
    </reaction>
</comment>
<dbReference type="Proteomes" id="UP000033054">
    <property type="component" value="Chromosome"/>
</dbReference>
<dbReference type="EMBL" id="CP010429">
    <property type="protein sequence ID" value="AKD54942.1"/>
    <property type="molecule type" value="Genomic_DNA"/>
</dbReference>
<dbReference type="PRINTS" id="PR00507">
    <property type="entry name" value="N12N6MTFRASE"/>
</dbReference>
<dbReference type="InterPro" id="IPR029063">
    <property type="entry name" value="SAM-dependent_MTases_sf"/>
</dbReference>
<dbReference type="KEGG" id="srd:SD10_08540"/>
<dbReference type="Gene3D" id="3.40.50.150">
    <property type="entry name" value="Vaccinia Virus protein VP39"/>
    <property type="match status" value="1"/>
</dbReference>
<organism evidence="7 8">
    <name type="scientific">Spirosoma radiotolerans</name>
    <dbReference type="NCBI Taxonomy" id="1379870"/>
    <lineage>
        <taxon>Bacteria</taxon>
        <taxon>Pseudomonadati</taxon>
        <taxon>Bacteroidota</taxon>
        <taxon>Cytophagia</taxon>
        <taxon>Cytophagales</taxon>
        <taxon>Cytophagaceae</taxon>
        <taxon>Spirosoma</taxon>
    </lineage>
</organism>
<dbReference type="GO" id="GO:0009007">
    <property type="term" value="F:site-specific DNA-methyltransferase (adenine-specific) activity"/>
    <property type="evidence" value="ECO:0007669"/>
    <property type="project" value="UniProtKB-EC"/>
</dbReference>
<dbReference type="PANTHER" id="PTHR33841">
    <property type="entry name" value="DNA METHYLTRANSFERASE YEEA-RELATED"/>
    <property type="match status" value="1"/>
</dbReference>
<keyword evidence="2" id="KW-0489">Methyltransferase</keyword>
<sequence>MKNVFKFLQNSNLKDTREVNKLIVSAFVKANCLQVRHNMFLKDLLISDAEEGHEQMINFLTIILAETEKFDLENLVQLFEFVISPSEKIVNGAVYTPRNIREYIVENVWQRTPEGAEHLLATDLSCGCGGFLLTLTQQFRRHCNKSFSQIFEENIFGIDIADYSIERTKILLSIYALINGEDAEVFNFNLFVANTLAFDWREACPTVAEKGGFDLIVGNPPYVCSRNMDRETMELMSRWEVSRTGHPDLYIPFFQIGYECLNAAGLLGFITVNTFTKSINGRALREYFALNRVNLTLLNFGGEQVFKDRNTYTCICFFDKLPGNIQYNRTHSSQLDEINFLQDLHIYQYENLDNHDGWNLVNDDDIASFIDVVEQTGRPFKELYTTKNGIATLKNDVYKFTPIKSDIIYHYFIDNDQEKKVEISICRDIINSNKVKTPEDLAINTEKIIFPYDEHITIIPEAVMRSDYPFAYNHLLSKREILQKRDKGQREYETWYAYGRRQSMNVRAFKLFFPHICEKPSFVLCEDQNMLFYNGLAIVSENLEDLILIKKILESEIFFKYIRSTTKDYASGYISLSRNYLKNFGIYQFSTAEKRRFLEAEDSNEVLYELYGVENLLATT</sequence>